<dbReference type="Proteomes" id="UP000050525">
    <property type="component" value="Unassembled WGS sequence"/>
</dbReference>
<evidence type="ECO:0000313" key="2">
    <source>
        <dbReference type="Proteomes" id="UP000050525"/>
    </source>
</evidence>
<name>A0A151P8I8_ALLMI</name>
<dbReference type="EMBL" id="AKHW03000635">
    <property type="protein sequence ID" value="KYO45045.1"/>
    <property type="molecule type" value="Genomic_DNA"/>
</dbReference>
<organism evidence="1 2">
    <name type="scientific">Alligator mississippiensis</name>
    <name type="common">American alligator</name>
    <dbReference type="NCBI Taxonomy" id="8496"/>
    <lineage>
        <taxon>Eukaryota</taxon>
        <taxon>Metazoa</taxon>
        <taxon>Chordata</taxon>
        <taxon>Craniata</taxon>
        <taxon>Vertebrata</taxon>
        <taxon>Euteleostomi</taxon>
        <taxon>Archelosauria</taxon>
        <taxon>Archosauria</taxon>
        <taxon>Crocodylia</taxon>
        <taxon>Alligatoridae</taxon>
        <taxon>Alligatorinae</taxon>
        <taxon>Alligator</taxon>
    </lineage>
</organism>
<protein>
    <submittedName>
        <fullName evidence="1">Uncharacterized protein</fullName>
    </submittedName>
</protein>
<keyword evidence="2" id="KW-1185">Reference proteome</keyword>
<gene>
    <name evidence="1" type="ORF">Y1Q_0007354</name>
</gene>
<comment type="caution">
    <text evidence="1">The sequence shown here is derived from an EMBL/GenBank/DDBJ whole genome shotgun (WGS) entry which is preliminary data.</text>
</comment>
<proteinExistence type="predicted"/>
<accession>A0A151P8I8</accession>
<dbReference type="PROSITE" id="PS51257">
    <property type="entry name" value="PROKAR_LIPOPROTEIN"/>
    <property type="match status" value="1"/>
</dbReference>
<evidence type="ECO:0000313" key="1">
    <source>
        <dbReference type="EMBL" id="KYO45045.1"/>
    </source>
</evidence>
<sequence>MGKLRKRITATTNAGVLGASCPLPPGLGLQPRIYYKLRSALWQRSNLSWHPISEEFAALSPSSRQNLFQLISQLYLCREKKVLVPHVLTRSGFCNIPEWRTVEEQTVKTHGLMPVASLGAEDLDPDSIDPPA</sequence>
<dbReference type="AlphaFoldDB" id="A0A151P8I8"/>
<reference evidence="1 2" key="1">
    <citation type="journal article" date="2012" name="Genome Biol.">
        <title>Sequencing three crocodilian genomes to illuminate the evolution of archosaurs and amniotes.</title>
        <authorList>
            <person name="St John J.A."/>
            <person name="Braun E.L."/>
            <person name="Isberg S.R."/>
            <person name="Miles L.G."/>
            <person name="Chong A.Y."/>
            <person name="Gongora J."/>
            <person name="Dalzell P."/>
            <person name="Moran C."/>
            <person name="Bed'hom B."/>
            <person name="Abzhanov A."/>
            <person name="Burgess S.C."/>
            <person name="Cooksey A.M."/>
            <person name="Castoe T.A."/>
            <person name="Crawford N.G."/>
            <person name="Densmore L.D."/>
            <person name="Drew J.C."/>
            <person name="Edwards S.V."/>
            <person name="Faircloth B.C."/>
            <person name="Fujita M.K."/>
            <person name="Greenwold M.J."/>
            <person name="Hoffmann F.G."/>
            <person name="Howard J.M."/>
            <person name="Iguchi T."/>
            <person name="Janes D.E."/>
            <person name="Khan S.Y."/>
            <person name="Kohno S."/>
            <person name="de Koning A.J."/>
            <person name="Lance S.L."/>
            <person name="McCarthy F.M."/>
            <person name="McCormack J.E."/>
            <person name="Merchant M.E."/>
            <person name="Peterson D.G."/>
            <person name="Pollock D.D."/>
            <person name="Pourmand N."/>
            <person name="Raney B.J."/>
            <person name="Roessler K.A."/>
            <person name="Sanford J.R."/>
            <person name="Sawyer R.H."/>
            <person name="Schmidt C.J."/>
            <person name="Triplett E.W."/>
            <person name="Tuberville T.D."/>
            <person name="Venegas-Anaya M."/>
            <person name="Howard J.T."/>
            <person name="Jarvis E.D."/>
            <person name="Guillette L.J.Jr."/>
            <person name="Glenn T.C."/>
            <person name="Green R.E."/>
            <person name="Ray D.A."/>
        </authorList>
    </citation>
    <scope>NUCLEOTIDE SEQUENCE [LARGE SCALE GENOMIC DNA]</scope>
    <source>
        <strain evidence="1">KSC_2009_1</strain>
    </source>
</reference>